<keyword evidence="1" id="KW-0472">Membrane</keyword>
<keyword evidence="1" id="KW-1133">Transmembrane helix</keyword>
<reference evidence="2 3" key="1">
    <citation type="submission" date="2016-05" db="EMBL/GenBank/DDBJ databases">
        <title>A degradative enzymes factory behind the ericoid mycorrhizal symbiosis.</title>
        <authorList>
            <consortium name="DOE Joint Genome Institute"/>
            <person name="Martino E."/>
            <person name="Morin E."/>
            <person name="Grelet G."/>
            <person name="Kuo A."/>
            <person name="Kohler A."/>
            <person name="Daghino S."/>
            <person name="Barry K."/>
            <person name="Choi C."/>
            <person name="Cichocki N."/>
            <person name="Clum A."/>
            <person name="Copeland A."/>
            <person name="Hainaut M."/>
            <person name="Haridas S."/>
            <person name="Labutti K."/>
            <person name="Lindquist E."/>
            <person name="Lipzen A."/>
            <person name="Khouja H.-R."/>
            <person name="Murat C."/>
            <person name="Ohm R."/>
            <person name="Olson A."/>
            <person name="Spatafora J."/>
            <person name="Veneault-Fourrey C."/>
            <person name="Henrissat B."/>
            <person name="Grigoriev I."/>
            <person name="Martin F."/>
            <person name="Perotto S."/>
        </authorList>
    </citation>
    <scope>NUCLEOTIDE SEQUENCE [LARGE SCALE GENOMIC DNA]</scope>
    <source>
        <strain evidence="2 3">UAMH 7357</strain>
    </source>
</reference>
<keyword evidence="3" id="KW-1185">Reference proteome</keyword>
<dbReference type="EMBL" id="KZ613478">
    <property type="protein sequence ID" value="PMD22416.1"/>
    <property type="molecule type" value="Genomic_DNA"/>
</dbReference>
<organism evidence="2 3">
    <name type="scientific">Hyaloscypha hepaticicola</name>
    <dbReference type="NCBI Taxonomy" id="2082293"/>
    <lineage>
        <taxon>Eukaryota</taxon>
        <taxon>Fungi</taxon>
        <taxon>Dikarya</taxon>
        <taxon>Ascomycota</taxon>
        <taxon>Pezizomycotina</taxon>
        <taxon>Leotiomycetes</taxon>
        <taxon>Helotiales</taxon>
        <taxon>Hyaloscyphaceae</taxon>
        <taxon>Hyaloscypha</taxon>
    </lineage>
</organism>
<keyword evidence="1" id="KW-0812">Transmembrane</keyword>
<evidence type="ECO:0000313" key="2">
    <source>
        <dbReference type="EMBL" id="PMD22416.1"/>
    </source>
</evidence>
<dbReference type="Proteomes" id="UP000235672">
    <property type="component" value="Unassembled WGS sequence"/>
</dbReference>
<feature type="transmembrane region" description="Helical" evidence="1">
    <location>
        <begin position="12"/>
        <end position="36"/>
    </location>
</feature>
<dbReference type="STRING" id="1745343.A0A2J6Q806"/>
<protein>
    <submittedName>
        <fullName evidence="2">Uncharacterized protein</fullName>
    </submittedName>
</protein>
<dbReference type="AlphaFoldDB" id="A0A2J6Q806"/>
<gene>
    <name evidence="2" type="ORF">NA56DRAFT_570832</name>
</gene>
<dbReference type="Gene3D" id="3.40.50.300">
    <property type="entry name" value="P-loop containing nucleotide triphosphate hydrolases"/>
    <property type="match status" value="1"/>
</dbReference>
<accession>A0A2J6Q806</accession>
<name>A0A2J6Q806_9HELO</name>
<evidence type="ECO:0000313" key="3">
    <source>
        <dbReference type="Proteomes" id="UP000235672"/>
    </source>
</evidence>
<dbReference type="InterPro" id="IPR027417">
    <property type="entry name" value="P-loop_NTPase"/>
</dbReference>
<feature type="non-terminal residue" evidence="2">
    <location>
        <position position="1"/>
    </location>
</feature>
<evidence type="ECO:0000256" key="1">
    <source>
        <dbReference type="SAM" id="Phobius"/>
    </source>
</evidence>
<proteinExistence type="predicted"/>
<sequence length="53" mass="5899">IIVIMITSKGKSLLFILSCILPDTGIIILVLLLVSLQGDLFRRIRELGINHLI</sequence>